<feature type="region of interest" description="Disordered" evidence="1">
    <location>
        <begin position="1"/>
        <end position="209"/>
    </location>
</feature>
<proteinExistence type="predicted"/>
<evidence type="ECO:0008006" key="4">
    <source>
        <dbReference type="Google" id="ProtNLM"/>
    </source>
</evidence>
<evidence type="ECO:0000256" key="1">
    <source>
        <dbReference type="SAM" id="MobiDB-lite"/>
    </source>
</evidence>
<protein>
    <recommendedName>
        <fullName evidence="4">UBA domain-containing protein</fullName>
    </recommendedName>
</protein>
<feature type="region of interest" description="Disordered" evidence="1">
    <location>
        <begin position="313"/>
        <end position="370"/>
    </location>
</feature>
<dbReference type="InParanoid" id="A9V6X1"/>
<feature type="compositionally biased region" description="Low complexity" evidence="1">
    <location>
        <begin position="235"/>
        <end position="246"/>
    </location>
</feature>
<feature type="compositionally biased region" description="Low complexity" evidence="1">
    <location>
        <begin position="321"/>
        <end position="347"/>
    </location>
</feature>
<dbReference type="AlphaFoldDB" id="A9V6X1"/>
<feature type="compositionally biased region" description="Pro residues" evidence="1">
    <location>
        <begin position="20"/>
        <end position="33"/>
    </location>
</feature>
<feature type="compositionally biased region" description="Polar residues" evidence="1">
    <location>
        <begin position="71"/>
        <end position="89"/>
    </location>
</feature>
<reference evidence="2 3" key="1">
    <citation type="journal article" date="2008" name="Nature">
        <title>The genome of the choanoflagellate Monosiga brevicollis and the origin of metazoans.</title>
        <authorList>
            <consortium name="JGI Sequencing"/>
            <person name="King N."/>
            <person name="Westbrook M.J."/>
            <person name="Young S.L."/>
            <person name="Kuo A."/>
            <person name="Abedin M."/>
            <person name="Chapman J."/>
            <person name="Fairclough S."/>
            <person name="Hellsten U."/>
            <person name="Isogai Y."/>
            <person name="Letunic I."/>
            <person name="Marr M."/>
            <person name="Pincus D."/>
            <person name="Putnam N."/>
            <person name="Rokas A."/>
            <person name="Wright K.J."/>
            <person name="Zuzow R."/>
            <person name="Dirks W."/>
            <person name="Good M."/>
            <person name="Goodstein D."/>
            <person name="Lemons D."/>
            <person name="Li W."/>
            <person name="Lyons J.B."/>
            <person name="Morris A."/>
            <person name="Nichols S."/>
            <person name="Richter D.J."/>
            <person name="Salamov A."/>
            <person name="Bork P."/>
            <person name="Lim W.A."/>
            <person name="Manning G."/>
            <person name="Miller W.T."/>
            <person name="McGinnis W."/>
            <person name="Shapiro H."/>
            <person name="Tjian R."/>
            <person name="Grigoriev I.V."/>
            <person name="Rokhsar D."/>
        </authorList>
    </citation>
    <scope>NUCLEOTIDE SEQUENCE [LARGE SCALE GENOMIC DNA]</scope>
    <source>
        <strain evidence="3">MX1 / ATCC 50154</strain>
    </source>
</reference>
<feature type="compositionally biased region" description="Low complexity" evidence="1">
    <location>
        <begin position="153"/>
        <end position="171"/>
    </location>
</feature>
<sequence length="580" mass="60226">MQLSYDFARERQILEESRAPPSPPPLLADPTPEPSSRAASPQADDDAPNHETSAGTKLPPPSDADQVAKNEASSSPSPLDPGQQQDHAASTTSKPPRPPPPSSRYLPPQSAASDGTPSPMPGVAMAMLDEALMTEAARKSTPARRTPSQPVKATTSASPAVDTTAPATDDTLPVEPASTLPASAGAAGDSAEDSDEDAADEVVVPHSPNDLLSFDPLAVRFRRHSSKRASQPNGSSADTVATTAPAVAAPRSPARFGRDEHINLLFPAPPSATSDDGVNISHFDHLSNTTPFDDATLASLDHHTMLQMLYGGVGESSEQDPTPAAAEHASAAPKAADATPPASSPMAVPTSASTTKPITRPRATSEDEVAALASELSSWLGSDGLAHASPSTSNPGEVFASSQSGSQPTRAAVPKDSPAPAAKGGETVQDRLVQMGFAQPLVQSVVRRHGRDDPDKLLSHLMELQDLLDRAKECSPDDVILVTEATEEPELRSKVLAQLPMLRDMGFDGGASVAALISSRAASMGGRNSKEKPLAFGSFKVNALELNEEGVLKQESKELSLARCVFALGSPPLCPAPGRP</sequence>
<feature type="compositionally biased region" description="Acidic residues" evidence="1">
    <location>
        <begin position="190"/>
        <end position="200"/>
    </location>
</feature>
<keyword evidence="3" id="KW-1185">Reference proteome</keyword>
<name>A9V6X1_MONBE</name>
<dbReference type="RefSeq" id="XP_001748454.1">
    <property type="nucleotide sequence ID" value="XM_001748402.1"/>
</dbReference>
<organism evidence="2 3">
    <name type="scientific">Monosiga brevicollis</name>
    <name type="common">Choanoflagellate</name>
    <dbReference type="NCBI Taxonomy" id="81824"/>
    <lineage>
        <taxon>Eukaryota</taxon>
        <taxon>Choanoflagellata</taxon>
        <taxon>Craspedida</taxon>
        <taxon>Salpingoecidae</taxon>
        <taxon>Monosiga</taxon>
    </lineage>
</organism>
<dbReference type="GeneID" id="5893830"/>
<dbReference type="KEGG" id="mbr:MONBRDRAFT_38308"/>
<feature type="region of interest" description="Disordered" evidence="1">
    <location>
        <begin position="383"/>
        <end position="424"/>
    </location>
</feature>
<accession>A9V6X1</accession>
<feature type="region of interest" description="Disordered" evidence="1">
    <location>
        <begin position="224"/>
        <end position="246"/>
    </location>
</feature>
<feature type="compositionally biased region" description="Basic and acidic residues" evidence="1">
    <location>
        <begin position="7"/>
        <end position="18"/>
    </location>
</feature>
<evidence type="ECO:0000313" key="3">
    <source>
        <dbReference type="Proteomes" id="UP000001357"/>
    </source>
</evidence>
<dbReference type="EMBL" id="CH991564">
    <property type="protein sequence ID" value="EDQ86618.1"/>
    <property type="molecule type" value="Genomic_DNA"/>
</dbReference>
<gene>
    <name evidence="2" type="ORF">MONBRDRAFT_38308</name>
</gene>
<dbReference type="Proteomes" id="UP000001357">
    <property type="component" value="Unassembled WGS sequence"/>
</dbReference>
<feature type="compositionally biased region" description="Polar residues" evidence="1">
    <location>
        <begin position="389"/>
        <end position="409"/>
    </location>
</feature>
<evidence type="ECO:0000313" key="2">
    <source>
        <dbReference type="EMBL" id="EDQ86618.1"/>
    </source>
</evidence>